<dbReference type="Ensembl" id="ENSNPET00000019297.1">
    <property type="protein sequence ID" value="ENSNPEP00000018812.1"/>
    <property type="gene ID" value="ENSNPEG00000014031.1"/>
</dbReference>
<keyword evidence="1" id="KW-0812">Transmembrane</keyword>
<accession>A0A8C6ZXQ8</accession>
<feature type="transmembrane region" description="Helical" evidence="1">
    <location>
        <begin position="62"/>
        <end position="86"/>
    </location>
</feature>
<sequence length="116" mass="12705">MSLLTRVASPSCFIISIPGSWFGKRLPPLIAGSLTFLTCSGPMEDNPDVGTEVAEVMLICPVIWFMLFIPLVLVAMDTLMFMLLLYMLVLACCPKCGGDCCENMLQQGMEKAMCQT</sequence>
<name>A0A8C6ZXQ8_NOTPE</name>
<keyword evidence="3" id="KW-1185">Reference proteome</keyword>
<dbReference type="AlphaFoldDB" id="A0A8C6ZXQ8"/>
<reference evidence="2" key="2">
    <citation type="submission" date="2025-09" db="UniProtKB">
        <authorList>
            <consortium name="Ensembl"/>
        </authorList>
    </citation>
    <scope>IDENTIFICATION</scope>
</reference>
<dbReference type="Proteomes" id="UP000694420">
    <property type="component" value="Unplaced"/>
</dbReference>
<evidence type="ECO:0000256" key="1">
    <source>
        <dbReference type="SAM" id="Phobius"/>
    </source>
</evidence>
<evidence type="ECO:0000313" key="2">
    <source>
        <dbReference type="Ensembl" id="ENSNPEP00000018812.1"/>
    </source>
</evidence>
<keyword evidence="1" id="KW-1133">Transmembrane helix</keyword>
<evidence type="ECO:0000313" key="3">
    <source>
        <dbReference type="Proteomes" id="UP000694420"/>
    </source>
</evidence>
<keyword evidence="1" id="KW-0472">Membrane</keyword>
<reference evidence="2" key="1">
    <citation type="submission" date="2025-08" db="UniProtKB">
        <authorList>
            <consortium name="Ensembl"/>
        </authorList>
    </citation>
    <scope>IDENTIFICATION</scope>
</reference>
<proteinExistence type="predicted"/>
<protein>
    <submittedName>
        <fullName evidence="2">Uncharacterized protein</fullName>
    </submittedName>
</protein>
<organism evidence="2 3">
    <name type="scientific">Nothoprocta perdicaria</name>
    <name type="common">Chilean tinamou</name>
    <name type="synonym">Crypturus perdicarius</name>
    <dbReference type="NCBI Taxonomy" id="30464"/>
    <lineage>
        <taxon>Eukaryota</taxon>
        <taxon>Metazoa</taxon>
        <taxon>Chordata</taxon>
        <taxon>Craniata</taxon>
        <taxon>Vertebrata</taxon>
        <taxon>Euteleostomi</taxon>
        <taxon>Archelosauria</taxon>
        <taxon>Archosauria</taxon>
        <taxon>Dinosauria</taxon>
        <taxon>Saurischia</taxon>
        <taxon>Theropoda</taxon>
        <taxon>Coelurosauria</taxon>
        <taxon>Aves</taxon>
        <taxon>Palaeognathae</taxon>
        <taxon>Tinamiformes</taxon>
        <taxon>Tinamidae</taxon>
        <taxon>Nothoprocta</taxon>
    </lineage>
</organism>